<evidence type="ECO:0000259" key="4">
    <source>
        <dbReference type="Pfam" id="PF00127"/>
    </source>
</evidence>
<evidence type="ECO:0000313" key="6">
    <source>
        <dbReference type="Proteomes" id="UP001589628"/>
    </source>
</evidence>
<proteinExistence type="predicted"/>
<evidence type="ECO:0000313" key="5">
    <source>
        <dbReference type="EMBL" id="MFB9886036.1"/>
    </source>
</evidence>
<dbReference type="InterPro" id="IPR008972">
    <property type="entry name" value="Cupredoxin"/>
</dbReference>
<dbReference type="PANTHER" id="PTHR38439:SF3">
    <property type="entry name" value="COPPER-RESISTANT CUPROPROTEIN COPI"/>
    <property type="match status" value="1"/>
</dbReference>
<dbReference type="Proteomes" id="UP001589628">
    <property type="component" value="Unassembled WGS sequence"/>
</dbReference>
<comment type="caution">
    <text evidence="5">The sequence shown here is derived from an EMBL/GenBank/DDBJ whole genome shotgun (WGS) entry which is preliminary data.</text>
</comment>
<protein>
    <submittedName>
        <fullName evidence="5">Plastocyanin/azurin family copper-binding protein</fullName>
    </submittedName>
</protein>
<evidence type="ECO:0000256" key="3">
    <source>
        <dbReference type="SAM" id="SignalP"/>
    </source>
</evidence>
<dbReference type="EMBL" id="JBHLZN010000002">
    <property type="protein sequence ID" value="MFB9886036.1"/>
    <property type="molecule type" value="Genomic_DNA"/>
</dbReference>
<dbReference type="PANTHER" id="PTHR38439">
    <property type="entry name" value="AURACYANIN-B"/>
    <property type="match status" value="1"/>
</dbReference>
<reference evidence="5 6" key="1">
    <citation type="submission" date="2024-09" db="EMBL/GenBank/DDBJ databases">
        <authorList>
            <person name="Sun Q."/>
            <person name="Mori K."/>
        </authorList>
    </citation>
    <scope>NUCLEOTIDE SEQUENCE [LARGE SCALE GENOMIC DNA]</scope>
    <source>
        <strain evidence="5 6">ATCC 51285</strain>
    </source>
</reference>
<dbReference type="RefSeq" id="WP_027311540.1">
    <property type="nucleotide sequence ID" value="NZ_JBHLZN010000002.1"/>
</dbReference>
<evidence type="ECO:0000256" key="1">
    <source>
        <dbReference type="ARBA" id="ARBA00022723"/>
    </source>
</evidence>
<dbReference type="SUPFAM" id="SSF49503">
    <property type="entry name" value="Cupredoxins"/>
    <property type="match status" value="1"/>
</dbReference>
<gene>
    <name evidence="5" type="ORF">ACFFLH_06415</name>
</gene>
<evidence type="ECO:0000256" key="2">
    <source>
        <dbReference type="ARBA" id="ARBA00023008"/>
    </source>
</evidence>
<organism evidence="5 6">
    <name type="scientific">Balneatrix alpica</name>
    <dbReference type="NCBI Taxonomy" id="75684"/>
    <lineage>
        <taxon>Bacteria</taxon>
        <taxon>Pseudomonadati</taxon>
        <taxon>Pseudomonadota</taxon>
        <taxon>Gammaproteobacteria</taxon>
        <taxon>Oceanospirillales</taxon>
        <taxon>Balneatrichaceae</taxon>
        <taxon>Balneatrix</taxon>
    </lineage>
</organism>
<dbReference type="InterPro" id="IPR050845">
    <property type="entry name" value="Cu-binding_ET"/>
</dbReference>
<feature type="domain" description="Blue (type 1) copper" evidence="4">
    <location>
        <begin position="39"/>
        <end position="153"/>
    </location>
</feature>
<keyword evidence="2" id="KW-0186">Copper</keyword>
<keyword evidence="3" id="KW-0732">Signal</keyword>
<keyword evidence="6" id="KW-1185">Reference proteome</keyword>
<dbReference type="InterPro" id="IPR000923">
    <property type="entry name" value="BlueCu_1"/>
</dbReference>
<name>A0ABV5ZCX7_9GAMM</name>
<dbReference type="Gene3D" id="2.60.40.420">
    <property type="entry name" value="Cupredoxins - blue copper proteins"/>
    <property type="match status" value="1"/>
</dbReference>
<keyword evidence="1" id="KW-0479">Metal-binding</keyword>
<sequence>MNKAILISGLVALAVSNLSWAGGTHGSQHQNAEAKVDREIQVEAKDIRFAQDKLELRQGETVRFVVTNTGQIPHEFILGSKEMQDEHRQMMAAMAAAGHGDHAHDMGEMVGVTVAPGETQSFVWTATEAGQLHYACNIPGHYEAGMHGQLQVQ</sequence>
<feature type="signal peptide" evidence="3">
    <location>
        <begin position="1"/>
        <end position="21"/>
    </location>
</feature>
<feature type="chain" id="PRO_5047223715" evidence="3">
    <location>
        <begin position="22"/>
        <end position="153"/>
    </location>
</feature>
<dbReference type="Pfam" id="PF00127">
    <property type="entry name" value="Copper-bind"/>
    <property type="match status" value="1"/>
</dbReference>
<accession>A0ABV5ZCX7</accession>